<protein>
    <submittedName>
        <fullName evidence="1">Uncharacterized protein</fullName>
    </submittedName>
</protein>
<name>A0ACC1JBQ5_9FUNG</name>
<accession>A0ACC1JBQ5</accession>
<gene>
    <name evidence="1" type="ORF">FBU59_002185</name>
</gene>
<sequence length="506" mass="55274">MRVVPCVSSNSKLPTFHHLLPLSSTDTCFIGVSDGNVISTLAIDLSSQCHIRTLPVGDEPRRILADRDTGLLVVAGVQWQAQDSSSFPTSSLKVLDPRDGTVHAESRLQKNEVVYALTHWHVHGRKPYCFVCVGTGMYSAAGVPTPDSTKGGRIVIYSLKTLKRRRPGAKASPISSAASSPRLVPQPDTSSSYELKFRWESARNGPVTALAQLGDSYLVVGAGMSCIVLQLDMERGRLIECCEVMLRFPVTSVHVNGYQIAVGSQRESVHLFEFTPGDTRDALEMTSSARFGLQTADARFLSDRLVVGADRSGFLFAMPNGSDNSDEFAVDYKMGFHLGSVCTRVLSGRLVTYLHRSEHIVPWRADTSKRSDVVLASTVTGTLWSVVRITGQAFDLLQLLQEAVLALHYMHPAFPLLAGSRSICRVTRPAHNLKHQNVVDGELSTMFLDTLTEDEQRQVVASSTELRSKALLMCDASPLPDELSQNAAAVRAICTLIQGLNRACIY</sequence>
<dbReference type="EMBL" id="JANBPW010001157">
    <property type="protein sequence ID" value="KAJ1945860.1"/>
    <property type="molecule type" value="Genomic_DNA"/>
</dbReference>
<evidence type="ECO:0000313" key="2">
    <source>
        <dbReference type="Proteomes" id="UP001150603"/>
    </source>
</evidence>
<reference evidence="1" key="1">
    <citation type="submission" date="2022-07" db="EMBL/GenBank/DDBJ databases">
        <title>Phylogenomic reconstructions and comparative analyses of Kickxellomycotina fungi.</title>
        <authorList>
            <person name="Reynolds N.K."/>
            <person name="Stajich J.E."/>
            <person name="Barry K."/>
            <person name="Grigoriev I.V."/>
            <person name="Crous P."/>
            <person name="Smith M.E."/>
        </authorList>
    </citation>
    <scope>NUCLEOTIDE SEQUENCE</scope>
    <source>
        <strain evidence="1">NRRL 5244</strain>
    </source>
</reference>
<proteinExistence type="predicted"/>
<organism evidence="1 2">
    <name type="scientific">Linderina macrospora</name>
    <dbReference type="NCBI Taxonomy" id="4868"/>
    <lineage>
        <taxon>Eukaryota</taxon>
        <taxon>Fungi</taxon>
        <taxon>Fungi incertae sedis</taxon>
        <taxon>Zoopagomycota</taxon>
        <taxon>Kickxellomycotina</taxon>
        <taxon>Kickxellomycetes</taxon>
        <taxon>Kickxellales</taxon>
        <taxon>Kickxellaceae</taxon>
        <taxon>Linderina</taxon>
    </lineage>
</organism>
<keyword evidence="2" id="KW-1185">Reference proteome</keyword>
<comment type="caution">
    <text evidence="1">The sequence shown here is derived from an EMBL/GenBank/DDBJ whole genome shotgun (WGS) entry which is preliminary data.</text>
</comment>
<evidence type="ECO:0000313" key="1">
    <source>
        <dbReference type="EMBL" id="KAJ1945860.1"/>
    </source>
</evidence>
<dbReference type="Proteomes" id="UP001150603">
    <property type="component" value="Unassembled WGS sequence"/>
</dbReference>